<name>A0A7J6RWM4_PEROL</name>
<organism evidence="1 2">
    <name type="scientific">Perkinsus olseni</name>
    <name type="common">Perkinsus atlanticus</name>
    <dbReference type="NCBI Taxonomy" id="32597"/>
    <lineage>
        <taxon>Eukaryota</taxon>
        <taxon>Sar</taxon>
        <taxon>Alveolata</taxon>
        <taxon>Perkinsozoa</taxon>
        <taxon>Perkinsea</taxon>
        <taxon>Perkinsida</taxon>
        <taxon>Perkinsidae</taxon>
        <taxon>Perkinsus</taxon>
    </lineage>
</organism>
<dbReference type="AlphaFoldDB" id="A0A7J6RWM4"/>
<feature type="non-terminal residue" evidence="1">
    <location>
        <position position="131"/>
    </location>
</feature>
<gene>
    <name evidence="1" type="ORF">FOZ62_016298</name>
</gene>
<reference evidence="1 2" key="1">
    <citation type="submission" date="2020-04" db="EMBL/GenBank/DDBJ databases">
        <title>Perkinsus olseni comparative genomics.</title>
        <authorList>
            <person name="Bogema D.R."/>
        </authorList>
    </citation>
    <scope>NUCLEOTIDE SEQUENCE [LARGE SCALE GENOMIC DNA]</scope>
    <source>
        <strain evidence="1">ATCC PRA-205</strain>
    </source>
</reference>
<evidence type="ECO:0000313" key="2">
    <source>
        <dbReference type="Proteomes" id="UP000574390"/>
    </source>
</evidence>
<dbReference type="EMBL" id="JABANM010019654">
    <property type="protein sequence ID" value="KAF4724120.1"/>
    <property type="molecule type" value="Genomic_DNA"/>
</dbReference>
<sequence length="131" mass="14540">MKLGEKIQSNIVLDLLQQSVQESLPVRVPTIGKGVPDGHRFRVIPRDATIKFSGSTLPTISSVRAVSNCRLPEDWVGSSSKRSQQGIQNYFKRSLVVDGEDDMMSSTSLVIYLLLPHSWILDTLLLSLLSM</sequence>
<dbReference type="Proteomes" id="UP000574390">
    <property type="component" value="Unassembled WGS sequence"/>
</dbReference>
<evidence type="ECO:0000313" key="1">
    <source>
        <dbReference type="EMBL" id="KAF4724120.1"/>
    </source>
</evidence>
<proteinExistence type="predicted"/>
<comment type="caution">
    <text evidence="1">The sequence shown here is derived from an EMBL/GenBank/DDBJ whole genome shotgun (WGS) entry which is preliminary data.</text>
</comment>
<accession>A0A7J6RWM4</accession>
<protein>
    <submittedName>
        <fullName evidence="1">Uncharacterized protein</fullName>
    </submittedName>
</protein>